<evidence type="ECO:0000313" key="3">
    <source>
        <dbReference type="EMBL" id="MFC1851208.1"/>
    </source>
</evidence>
<comment type="caution">
    <text evidence="3">The sequence shown here is derived from an EMBL/GenBank/DDBJ whole genome shotgun (WGS) entry which is preliminary data.</text>
</comment>
<dbReference type="InterPro" id="IPR000620">
    <property type="entry name" value="EamA_dom"/>
</dbReference>
<keyword evidence="1" id="KW-0472">Membrane</keyword>
<gene>
    <name evidence="3" type="ORF">ACFL27_13515</name>
</gene>
<dbReference type="Proteomes" id="UP001594351">
    <property type="component" value="Unassembled WGS sequence"/>
</dbReference>
<keyword evidence="1" id="KW-1133">Transmembrane helix</keyword>
<keyword evidence="4" id="KW-1185">Reference proteome</keyword>
<accession>A0ABV6YYD7</accession>
<feature type="transmembrane region" description="Helical" evidence="1">
    <location>
        <begin position="30"/>
        <end position="48"/>
    </location>
</feature>
<organism evidence="3 4">
    <name type="scientific">candidate division CSSED10-310 bacterium</name>
    <dbReference type="NCBI Taxonomy" id="2855610"/>
    <lineage>
        <taxon>Bacteria</taxon>
        <taxon>Bacteria division CSSED10-310</taxon>
    </lineage>
</organism>
<protein>
    <submittedName>
        <fullName evidence="3">EamA family transporter</fullName>
    </submittedName>
</protein>
<sequence length="60" mass="6917">MVYLIIVSLVWAFSFGLIKGNLTDLDSNFVAFARLLISFIIFLPWLRLKRRSNISLITVT</sequence>
<name>A0ABV6YYD7_UNCC1</name>
<keyword evidence="1" id="KW-0812">Transmembrane</keyword>
<dbReference type="EMBL" id="JBHPBY010000164">
    <property type="protein sequence ID" value="MFC1851208.1"/>
    <property type="molecule type" value="Genomic_DNA"/>
</dbReference>
<feature type="domain" description="EamA" evidence="2">
    <location>
        <begin position="2"/>
        <end position="54"/>
    </location>
</feature>
<proteinExistence type="predicted"/>
<evidence type="ECO:0000256" key="1">
    <source>
        <dbReference type="SAM" id="Phobius"/>
    </source>
</evidence>
<reference evidence="3 4" key="1">
    <citation type="submission" date="2024-09" db="EMBL/GenBank/DDBJ databases">
        <title>Laminarin stimulates single cell rates of sulfate reduction while oxygen inhibits transcriptomic activity in coastal marine sediment.</title>
        <authorList>
            <person name="Lindsay M."/>
            <person name="Orcutt B."/>
            <person name="Emerson D."/>
            <person name="Stepanauskas R."/>
            <person name="D'Angelo T."/>
        </authorList>
    </citation>
    <scope>NUCLEOTIDE SEQUENCE [LARGE SCALE GENOMIC DNA]</scope>
    <source>
        <strain evidence="3">SAG AM-311-K15</strain>
    </source>
</reference>
<evidence type="ECO:0000259" key="2">
    <source>
        <dbReference type="Pfam" id="PF00892"/>
    </source>
</evidence>
<dbReference type="Pfam" id="PF00892">
    <property type="entry name" value="EamA"/>
    <property type="match status" value="1"/>
</dbReference>
<evidence type="ECO:0000313" key="4">
    <source>
        <dbReference type="Proteomes" id="UP001594351"/>
    </source>
</evidence>